<proteinExistence type="predicted"/>
<evidence type="ECO:0000313" key="1">
    <source>
        <dbReference type="EMBL" id="TNN45657.1"/>
    </source>
</evidence>
<evidence type="ECO:0000313" key="2">
    <source>
        <dbReference type="Proteomes" id="UP000314294"/>
    </source>
</evidence>
<sequence>MALPSVRVLAVTSQSRCSGPLAPFSSTLDAPYLGFRKLTMWLFHRNFTSFTSPTSSSASRIFS</sequence>
<dbReference type="Proteomes" id="UP000314294">
    <property type="component" value="Unassembled WGS sequence"/>
</dbReference>
<name>A0A4Z2FWP5_9TELE</name>
<dbReference type="EMBL" id="SRLO01000832">
    <property type="protein sequence ID" value="TNN45657.1"/>
    <property type="molecule type" value="Genomic_DNA"/>
</dbReference>
<accession>A0A4Z2FWP5</accession>
<dbReference type="AlphaFoldDB" id="A0A4Z2FWP5"/>
<comment type="caution">
    <text evidence="1">The sequence shown here is derived from an EMBL/GenBank/DDBJ whole genome shotgun (WGS) entry which is preliminary data.</text>
</comment>
<reference evidence="1 2" key="1">
    <citation type="submission" date="2019-03" db="EMBL/GenBank/DDBJ databases">
        <title>First draft genome of Liparis tanakae, snailfish: a comprehensive survey of snailfish specific genes.</title>
        <authorList>
            <person name="Kim W."/>
            <person name="Song I."/>
            <person name="Jeong J.-H."/>
            <person name="Kim D."/>
            <person name="Kim S."/>
            <person name="Ryu S."/>
            <person name="Song J.Y."/>
            <person name="Lee S.K."/>
        </authorList>
    </citation>
    <scope>NUCLEOTIDE SEQUENCE [LARGE SCALE GENOMIC DNA]</scope>
    <source>
        <tissue evidence="1">Muscle</tissue>
    </source>
</reference>
<organism evidence="1 2">
    <name type="scientific">Liparis tanakae</name>
    <name type="common">Tanaka's snailfish</name>
    <dbReference type="NCBI Taxonomy" id="230148"/>
    <lineage>
        <taxon>Eukaryota</taxon>
        <taxon>Metazoa</taxon>
        <taxon>Chordata</taxon>
        <taxon>Craniata</taxon>
        <taxon>Vertebrata</taxon>
        <taxon>Euteleostomi</taxon>
        <taxon>Actinopterygii</taxon>
        <taxon>Neopterygii</taxon>
        <taxon>Teleostei</taxon>
        <taxon>Neoteleostei</taxon>
        <taxon>Acanthomorphata</taxon>
        <taxon>Eupercaria</taxon>
        <taxon>Perciformes</taxon>
        <taxon>Cottioidei</taxon>
        <taxon>Cottales</taxon>
        <taxon>Liparidae</taxon>
        <taxon>Liparis</taxon>
    </lineage>
</organism>
<keyword evidence="2" id="KW-1185">Reference proteome</keyword>
<gene>
    <name evidence="1" type="ORF">EYF80_044145</name>
</gene>
<protein>
    <submittedName>
        <fullName evidence="1">Uncharacterized protein</fullName>
    </submittedName>
</protein>